<gene>
    <name evidence="1" type="ORF">WUBG_16875</name>
</gene>
<protein>
    <recommendedName>
        <fullName evidence="3">Bardet-Biedl syndrome 1 N-terminal domain-containing protein</fullName>
    </recommendedName>
</protein>
<dbReference type="PANTHER" id="PTHR20870">
    <property type="entry name" value="BARDET-BIEDL SYNDROME 1 PROTEIN"/>
    <property type="match status" value="1"/>
</dbReference>
<evidence type="ECO:0008006" key="3">
    <source>
        <dbReference type="Google" id="ProtNLM"/>
    </source>
</evidence>
<evidence type="ECO:0000313" key="2">
    <source>
        <dbReference type="Proteomes" id="UP000004810"/>
    </source>
</evidence>
<dbReference type="GO" id="GO:0005930">
    <property type="term" value="C:axoneme"/>
    <property type="evidence" value="ECO:0007669"/>
    <property type="project" value="TreeGrafter"/>
</dbReference>
<dbReference type="EMBL" id="ADBV01016655">
    <property type="protein sequence ID" value="EJW72216.1"/>
    <property type="molecule type" value="Genomic_DNA"/>
</dbReference>
<sequence>LVVACTDQTISFFSANGKCQNKIKLDETICGIDTFTYEPKQYVALLVALNKEVRIYNETSLVDQQEINEPINWIKYGQLGREQGALIIGTMSGGLIVKLFRRTATLEEKIGEIGPVQAQFRKLNIPRRTQIYVDQTIRERKHAQLMHQVF</sequence>
<dbReference type="GO" id="GO:1905515">
    <property type="term" value="P:non-motile cilium assembly"/>
    <property type="evidence" value="ECO:0007669"/>
    <property type="project" value="InterPro"/>
</dbReference>
<dbReference type="Proteomes" id="UP000004810">
    <property type="component" value="Unassembled WGS sequence"/>
</dbReference>
<dbReference type="InterPro" id="IPR028784">
    <property type="entry name" value="BBS1"/>
</dbReference>
<dbReference type="GO" id="GO:0005813">
    <property type="term" value="C:centrosome"/>
    <property type="evidence" value="ECO:0007669"/>
    <property type="project" value="TreeGrafter"/>
</dbReference>
<dbReference type="PANTHER" id="PTHR20870:SF0">
    <property type="entry name" value="BARDET-BIEDL SYNDROME 1 PROTEIN"/>
    <property type="match status" value="1"/>
</dbReference>
<evidence type="ECO:0000313" key="1">
    <source>
        <dbReference type="EMBL" id="EJW72216.1"/>
    </source>
</evidence>
<dbReference type="GO" id="GO:0005119">
    <property type="term" value="F:smoothened binding"/>
    <property type="evidence" value="ECO:0007669"/>
    <property type="project" value="TreeGrafter"/>
</dbReference>
<organism evidence="1 2">
    <name type="scientific">Wuchereria bancrofti</name>
    <dbReference type="NCBI Taxonomy" id="6293"/>
    <lineage>
        <taxon>Eukaryota</taxon>
        <taxon>Metazoa</taxon>
        <taxon>Ecdysozoa</taxon>
        <taxon>Nematoda</taxon>
        <taxon>Chromadorea</taxon>
        <taxon>Rhabditida</taxon>
        <taxon>Spirurina</taxon>
        <taxon>Spiruromorpha</taxon>
        <taxon>Filarioidea</taxon>
        <taxon>Onchocercidae</taxon>
        <taxon>Wuchereria</taxon>
    </lineage>
</organism>
<dbReference type="GO" id="GO:0034464">
    <property type="term" value="C:BBSome"/>
    <property type="evidence" value="ECO:0007669"/>
    <property type="project" value="InterPro"/>
</dbReference>
<dbReference type="GO" id="GO:0005113">
    <property type="term" value="F:patched binding"/>
    <property type="evidence" value="ECO:0007669"/>
    <property type="project" value="TreeGrafter"/>
</dbReference>
<reference evidence="2" key="1">
    <citation type="submission" date="2012-08" db="EMBL/GenBank/DDBJ databases">
        <title>The Genome Sequence of Wuchereria bancrofti.</title>
        <authorList>
            <person name="Nutman T.B."/>
            <person name="Fink D.L."/>
            <person name="Russ C."/>
            <person name="Young S."/>
            <person name="Zeng Q."/>
            <person name="Koehrsen M."/>
            <person name="Alvarado L."/>
            <person name="Berlin A."/>
            <person name="Chapman S.B."/>
            <person name="Chen Z."/>
            <person name="Freedman E."/>
            <person name="Gellesch M."/>
            <person name="Goldberg J."/>
            <person name="Griggs A."/>
            <person name="Gujja S."/>
            <person name="Heilman E.R."/>
            <person name="Heiman D."/>
            <person name="Hepburn T."/>
            <person name="Howarth C."/>
            <person name="Jen D."/>
            <person name="Larson L."/>
            <person name="Lewis B."/>
            <person name="Mehta T."/>
            <person name="Park D."/>
            <person name="Pearson M."/>
            <person name="Roberts A."/>
            <person name="Saif S."/>
            <person name="Shea T."/>
            <person name="Shenoy N."/>
            <person name="Sisk P."/>
            <person name="Stolte C."/>
            <person name="Sykes S."/>
            <person name="Walk T."/>
            <person name="White J."/>
            <person name="Yandava C."/>
            <person name="Haas B."/>
            <person name="Henn M.R."/>
            <person name="Nusbaum C."/>
            <person name="Birren B."/>
        </authorList>
    </citation>
    <scope>NUCLEOTIDE SEQUENCE [LARGE SCALE GENOMIC DNA]</scope>
    <source>
        <strain evidence="2">NA</strain>
    </source>
</reference>
<feature type="non-terminal residue" evidence="1">
    <location>
        <position position="1"/>
    </location>
</feature>
<proteinExistence type="predicted"/>
<comment type="caution">
    <text evidence="1">The sequence shown here is derived from an EMBL/GenBank/DDBJ whole genome shotgun (WGS) entry which is preliminary data.</text>
</comment>
<accession>J9DRJ6</accession>
<dbReference type="GO" id="GO:0061512">
    <property type="term" value="P:protein localization to cilium"/>
    <property type="evidence" value="ECO:0007669"/>
    <property type="project" value="TreeGrafter"/>
</dbReference>
<dbReference type="AlphaFoldDB" id="J9DRJ6"/>
<name>J9DRJ6_WUCBA</name>